<dbReference type="PANTHER" id="PTHR33254:SF4">
    <property type="entry name" value="4-HYDROXY-4-METHYL-2-OXOGLUTARATE ALDOLASE 3-RELATED"/>
    <property type="match status" value="1"/>
</dbReference>
<dbReference type="SUPFAM" id="SSF89562">
    <property type="entry name" value="RraA-like"/>
    <property type="match status" value="1"/>
</dbReference>
<evidence type="ECO:0000313" key="15">
    <source>
        <dbReference type="Proteomes" id="UP000306544"/>
    </source>
</evidence>
<feature type="binding site" evidence="13">
    <location>
        <position position="124"/>
    </location>
    <ligand>
        <name>Mg(2+)</name>
        <dbReference type="ChEBI" id="CHEBI:18420"/>
    </ligand>
</feature>
<comment type="caution">
    <text evidence="14">The sequence shown here is derived from an EMBL/GenBank/DDBJ whole genome shotgun (WGS) entry which is preliminary data.</text>
</comment>
<evidence type="ECO:0000256" key="3">
    <source>
        <dbReference type="ARBA" id="ARBA00008621"/>
    </source>
</evidence>
<comment type="catalytic activity">
    <reaction evidence="12">
        <text>oxaloacetate + H(+) = pyruvate + CO2</text>
        <dbReference type="Rhea" id="RHEA:15641"/>
        <dbReference type="ChEBI" id="CHEBI:15361"/>
        <dbReference type="ChEBI" id="CHEBI:15378"/>
        <dbReference type="ChEBI" id="CHEBI:16452"/>
        <dbReference type="ChEBI" id="CHEBI:16526"/>
        <dbReference type="EC" id="4.1.1.112"/>
    </reaction>
</comment>
<feature type="binding site" evidence="13">
    <location>
        <begin position="101"/>
        <end position="104"/>
    </location>
    <ligand>
        <name>substrate</name>
    </ligand>
</feature>
<evidence type="ECO:0000256" key="10">
    <source>
        <dbReference type="ARBA" id="ARBA00030169"/>
    </source>
</evidence>
<comment type="cofactor">
    <cofactor evidence="2">
        <name>a divalent metal cation</name>
        <dbReference type="ChEBI" id="CHEBI:60240"/>
    </cofactor>
</comment>
<dbReference type="GO" id="GO:0008948">
    <property type="term" value="F:oxaloacetate decarboxylase activity"/>
    <property type="evidence" value="ECO:0007669"/>
    <property type="project" value="UniProtKB-EC"/>
</dbReference>
<evidence type="ECO:0000256" key="2">
    <source>
        <dbReference type="ARBA" id="ARBA00001968"/>
    </source>
</evidence>
<dbReference type="GO" id="GO:0046872">
    <property type="term" value="F:metal ion binding"/>
    <property type="evidence" value="ECO:0007669"/>
    <property type="project" value="UniProtKB-KW"/>
</dbReference>
<reference evidence="14 15" key="1">
    <citation type="submission" date="2019-05" db="EMBL/GenBank/DDBJ databases">
        <title>Nesterenkonia sp. GY239, isolated from the Southern Atlantic Ocean.</title>
        <authorList>
            <person name="Zhang G."/>
        </authorList>
    </citation>
    <scope>NUCLEOTIDE SEQUENCE [LARGE SCALE GENOMIC DNA]</scope>
    <source>
        <strain evidence="14 15">GY239</strain>
    </source>
</reference>
<gene>
    <name evidence="14" type="ORF">FEF27_05045</name>
</gene>
<keyword evidence="15" id="KW-1185">Reference proteome</keyword>
<dbReference type="CDD" id="cd16841">
    <property type="entry name" value="RraA_family"/>
    <property type="match status" value="1"/>
</dbReference>
<name>A0A5R9AFY0_9MICC</name>
<dbReference type="InterPro" id="IPR036704">
    <property type="entry name" value="RraA/RraA-like_sf"/>
</dbReference>
<dbReference type="Pfam" id="PF03737">
    <property type="entry name" value="RraA-like"/>
    <property type="match status" value="1"/>
</dbReference>
<dbReference type="EC" id="4.1.1.112" evidence="6"/>
<evidence type="ECO:0000313" key="14">
    <source>
        <dbReference type="EMBL" id="TLP77523.1"/>
    </source>
</evidence>
<comment type="subunit">
    <text evidence="4">Homotrimer.</text>
</comment>
<evidence type="ECO:0000256" key="13">
    <source>
        <dbReference type="PIRSR" id="PIRSR605493-1"/>
    </source>
</evidence>
<protein>
    <recommendedName>
        <fullName evidence="7">Putative 4-hydroxy-4-methyl-2-oxoglutarate aldolase</fullName>
        <ecNumber evidence="6">4.1.1.112</ecNumber>
        <ecNumber evidence="5">4.1.3.17</ecNumber>
    </recommendedName>
    <alternativeName>
        <fullName evidence="11">Oxaloacetate decarboxylase</fullName>
    </alternativeName>
    <alternativeName>
        <fullName evidence="9">Regulator of ribonuclease activity homolog</fullName>
    </alternativeName>
    <alternativeName>
        <fullName evidence="10">RraA-like protein</fullName>
    </alternativeName>
</protein>
<feature type="binding site" evidence="13">
    <location>
        <position position="123"/>
    </location>
    <ligand>
        <name>substrate</name>
    </ligand>
</feature>
<sequence>MNIVHLYPTASQIPEKLLARARLLQASLISDSQERVQGGVGIAPVGDCLDSLRGASMVGTALTVRTRPGDNLAVHQALELARPGDVLVIDARGEVTNAILGELMTLYAASHGVAGIVVDGAVRDRADLSEGPIPVFARGVSHLGPYKSGPGAIHGPVTLGGAVVHDGDLVVGDSDGVVFVSRARAESVITAAEEVVTSEARQREAISRGEWDRSWIEAAVSLVPVENAPRHV</sequence>
<evidence type="ECO:0000256" key="12">
    <source>
        <dbReference type="ARBA" id="ARBA00047973"/>
    </source>
</evidence>
<comment type="catalytic activity">
    <reaction evidence="1">
        <text>4-hydroxy-4-methyl-2-oxoglutarate = 2 pyruvate</text>
        <dbReference type="Rhea" id="RHEA:22748"/>
        <dbReference type="ChEBI" id="CHEBI:15361"/>
        <dbReference type="ChEBI" id="CHEBI:58276"/>
        <dbReference type="EC" id="4.1.3.17"/>
    </reaction>
</comment>
<proteinExistence type="inferred from homology"/>
<dbReference type="RefSeq" id="WP_138169753.1">
    <property type="nucleotide sequence ID" value="NZ_VAWA01000004.1"/>
</dbReference>
<evidence type="ECO:0000256" key="7">
    <source>
        <dbReference type="ARBA" id="ARBA00016549"/>
    </source>
</evidence>
<dbReference type="PANTHER" id="PTHR33254">
    <property type="entry name" value="4-HYDROXY-4-METHYL-2-OXOGLUTARATE ALDOLASE 3-RELATED"/>
    <property type="match status" value="1"/>
</dbReference>
<evidence type="ECO:0000256" key="6">
    <source>
        <dbReference type="ARBA" id="ARBA00012947"/>
    </source>
</evidence>
<organism evidence="14 15">
    <name type="scientific">Nesterenkonia sphaerica</name>
    <dbReference type="NCBI Taxonomy" id="1804988"/>
    <lineage>
        <taxon>Bacteria</taxon>
        <taxon>Bacillati</taxon>
        <taxon>Actinomycetota</taxon>
        <taxon>Actinomycetes</taxon>
        <taxon>Micrococcales</taxon>
        <taxon>Micrococcaceae</taxon>
        <taxon>Nesterenkonia</taxon>
    </lineage>
</organism>
<dbReference type="GO" id="GO:0047443">
    <property type="term" value="F:4-hydroxy-4-methyl-2-oxoglutarate aldolase activity"/>
    <property type="evidence" value="ECO:0007669"/>
    <property type="project" value="UniProtKB-EC"/>
</dbReference>
<dbReference type="OrthoDB" id="943692at2"/>
<dbReference type="InterPro" id="IPR005493">
    <property type="entry name" value="RraA/RraA-like"/>
</dbReference>
<dbReference type="EC" id="4.1.3.17" evidence="5"/>
<dbReference type="NCBIfam" id="NF004850">
    <property type="entry name" value="PRK06201.1"/>
    <property type="match status" value="1"/>
</dbReference>
<keyword evidence="13" id="KW-0479">Metal-binding</keyword>
<dbReference type="AlphaFoldDB" id="A0A5R9AFY0"/>
<comment type="similarity">
    <text evidence="3">Belongs to the class II aldolase/RraA-like family.</text>
</comment>
<evidence type="ECO:0000256" key="5">
    <source>
        <dbReference type="ARBA" id="ARBA00012213"/>
    </source>
</evidence>
<evidence type="ECO:0000256" key="11">
    <source>
        <dbReference type="ARBA" id="ARBA00032305"/>
    </source>
</evidence>
<evidence type="ECO:0000256" key="8">
    <source>
        <dbReference type="ARBA" id="ARBA00025046"/>
    </source>
</evidence>
<keyword evidence="13" id="KW-0460">Magnesium</keyword>
<comment type="cofactor">
    <cofactor evidence="13">
        <name>Mg(2+)</name>
        <dbReference type="ChEBI" id="CHEBI:18420"/>
    </cofactor>
</comment>
<dbReference type="EMBL" id="VAWA01000004">
    <property type="protein sequence ID" value="TLP77523.1"/>
    <property type="molecule type" value="Genomic_DNA"/>
</dbReference>
<comment type="function">
    <text evidence="8">Catalyzes the aldol cleavage of 4-hydroxy-4-methyl-2-oxoglutarate (HMG) into 2 molecules of pyruvate. Also contains a secondary oxaloacetate (OAA) decarboxylase activity due to the common pyruvate enolate transition state formed following C-C bond cleavage in the retro-aldol and decarboxylation reactions.</text>
</comment>
<evidence type="ECO:0000256" key="1">
    <source>
        <dbReference type="ARBA" id="ARBA00001342"/>
    </source>
</evidence>
<accession>A0A5R9AFY0</accession>
<evidence type="ECO:0000256" key="9">
    <source>
        <dbReference type="ARBA" id="ARBA00029596"/>
    </source>
</evidence>
<evidence type="ECO:0000256" key="4">
    <source>
        <dbReference type="ARBA" id="ARBA00011233"/>
    </source>
</evidence>
<dbReference type="Proteomes" id="UP000306544">
    <property type="component" value="Unassembled WGS sequence"/>
</dbReference>
<dbReference type="Gene3D" id="3.50.30.40">
    <property type="entry name" value="Ribonuclease E inhibitor RraA/RraA-like"/>
    <property type="match status" value="1"/>
</dbReference>